<gene>
    <name evidence="5" type="ORF">DLJ53_19450</name>
</gene>
<feature type="signal peptide" evidence="4">
    <location>
        <begin position="1"/>
        <end position="23"/>
    </location>
</feature>
<keyword evidence="3" id="KW-0479">Metal-binding</keyword>
<feature type="binding site" evidence="3">
    <location>
        <position position="214"/>
    </location>
    <ligand>
        <name>substrate</name>
    </ligand>
</feature>
<dbReference type="PANTHER" id="PTHR33376">
    <property type="match status" value="1"/>
</dbReference>
<dbReference type="InterPro" id="IPR026289">
    <property type="entry name" value="SBP_TakP-like"/>
</dbReference>
<evidence type="ECO:0000256" key="4">
    <source>
        <dbReference type="SAM" id="SignalP"/>
    </source>
</evidence>
<accession>A0A8B2NUA9</accession>
<dbReference type="NCBIfam" id="NF037995">
    <property type="entry name" value="TRAP_S1"/>
    <property type="match status" value="1"/>
</dbReference>
<dbReference type="SUPFAM" id="SSF53850">
    <property type="entry name" value="Periplasmic binding protein-like II"/>
    <property type="match status" value="1"/>
</dbReference>
<name>A0A8B2NUA9_9HYPH</name>
<keyword evidence="6" id="KW-1185">Reference proteome</keyword>
<protein>
    <submittedName>
        <fullName evidence="5">ABC transporter substrate-binding protein</fullName>
    </submittedName>
</protein>
<proteinExistence type="predicted"/>
<evidence type="ECO:0000313" key="5">
    <source>
        <dbReference type="EMBL" id="RAH99919.1"/>
    </source>
</evidence>
<dbReference type="GO" id="GO:0046872">
    <property type="term" value="F:metal ion binding"/>
    <property type="evidence" value="ECO:0007669"/>
    <property type="project" value="UniProtKB-KW"/>
</dbReference>
<dbReference type="GO" id="GO:0055085">
    <property type="term" value="P:transmembrane transport"/>
    <property type="evidence" value="ECO:0007669"/>
    <property type="project" value="InterPro"/>
</dbReference>
<dbReference type="Proteomes" id="UP000249590">
    <property type="component" value="Unassembled WGS sequence"/>
</dbReference>
<dbReference type="CDD" id="cd13604">
    <property type="entry name" value="PBP2_TRAP_ketoacid_lactate_like"/>
    <property type="match status" value="1"/>
</dbReference>
<dbReference type="InterPro" id="IPR018389">
    <property type="entry name" value="DctP_fam"/>
</dbReference>
<dbReference type="InterPro" id="IPR038404">
    <property type="entry name" value="TRAP_DctP_sf"/>
</dbReference>
<evidence type="ECO:0000313" key="6">
    <source>
        <dbReference type="Proteomes" id="UP000249590"/>
    </source>
</evidence>
<dbReference type="GO" id="GO:0031317">
    <property type="term" value="C:tripartite ATP-independent periplasmic transporter complex"/>
    <property type="evidence" value="ECO:0007669"/>
    <property type="project" value="InterPro"/>
</dbReference>
<dbReference type="EMBL" id="QHHQ01000004">
    <property type="protein sequence ID" value="RAH99919.1"/>
    <property type="molecule type" value="Genomic_DNA"/>
</dbReference>
<evidence type="ECO:0000256" key="2">
    <source>
        <dbReference type="PIRSR" id="PIRSR039026-1"/>
    </source>
</evidence>
<feature type="binding site" evidence="2">
    <location>
        <position position="177"/>
    </location>
    <ligand>
        <name>substrate</name>
    </ligand>
</feature>
<dbReference type="PANTHER" id="PTHR33376:SF5">
    <property type="entry name" value="EXTRACYTOPLASMIC SOLUTE RECEPTOR PROTEIN"/>
    <property type="match status" value="1"/>
</dbReference>
<dbReference type="Pfam" id="PF03480">
    <property type="entry name" value="DctP"/>
    <property type="match status" value="1"/>
</dbReference>
<dbReference type="Gene3D" id="3.40.190.170">
    <property type="entry name" value="Bacterial extracellular solute-binding protein, family 7"/>
    <property type="match status" value="1"/>
</dbReference>
<dbReference type="AlphaFoldDB" id="A0A8B2NUA9"/>
<reference evidence="5 6" key="1">
    <citation type="submission" date="2018-05" db="EMBL/GenBank/DDBJ databases">
        <title>Acuticoccus sediminis sp. nov., isolated from deep-sea sediment of Indian Ocean.</title>
        <authorList>
            <person name="Liu X."/>
            <person name="Lai Q."/>
            <person name="Du Y."/>
            <person name="Sun F."/>
            <person name="Zhang X."/>
            <person name="Wang S."/>
            <person name="Shao Z."/>
        </authorList>
    </citation>
    <scope>NUCLEOTIDE SEQUENCE [LARGE SCALE GENOMIC DNA]</scope>
    <source>
        <strain evidence="5 6">PTG4-2</strain>
    </source>
</reference>
<dbReference type="PIRSF" id="PIRSF039026">
    <property type="entry name" value="SiaP"/>
    <property type="match status" value="1"/>
</dbReference>
<sequence>MKRRTFLKTAGGVAAVASSASLATPAISQNRVEWRMVTTWPKNFPGQGTSAERLAKTIGEATDGRLTIKVYGAGELVPAFESFDAVVSGAADCMHATPYYWKNKSAALNFFSTVPYGLTTIELNSWLKFGGGQELWDRVYDQFGLKAWSAGSTGVQMGGWYNKEINSVADLQGLKMRIPGLGGEALQKLGVTTISLPVGEIFSSLQSGAIDATEWVGPFNDLAPGFYKVAKYYYWPGMHEPGTGAEFTVSKEKFAALPKDVQVIVAACAGDESERFSAEFHYRNGGALDTLVREHGVQLKRFPKDVLEAWGQASGEVIAALRESDDELTRETVESFLKARRELMAWSRIGDQAFMNARLLDYQYG</sequence>
<evidence type="ECO:0000256" key="1">
    <source>
        <dbReference type="ARBA" id="ARBA00022729"/>
    </source>
</evidence>
<evidence type="ECO:0000256" key="3">
    <source>
        <dbReference type="PIRSR" id="PIRSR039026-2"/>
    </source>
</evidence>
<dbReference type="PROSITE" id="PS51318">
    <property type="entry name" value="TAT"/>
    <property type="match status" value="1"/>
</dbReference>
<comment type="caution">
    <text evidence="5">The sequence shown here is derived from an EMBL/GenBank/DDBJ whole genome shotgun (WGS) entry which is preliminary data.</text>
</comment>
<dbReference type="OrthoDB" id="9780733at2"/>
<organism evidence="5 6">
    <name type="scientific">Acuticoccus sediminis</name>
    <dbReference type="NCBI Taxonomy" id="2184697"/>
    <lineage>
        <taxon>Bacteria</taxon>
        <taxon>Pseudomonadati</taxon>
        <taxon>Pseudomonadota</taxon>
        <taxon>Alphaproteobacteria</taxon>
        <taxon>Hyphomicrobiales</taxon>
        <taxon>Amorphaceae</taxon>
        <taxon>Acuticoccus</taxon>
    </lineage>
</organism>
<keyword evidence="1 4" id="KW-0732">Signal</keyword>
<feature type="binding site" evidence="3">
    <location>
        <position position="240"/>
    </location>
    <ligand>
        <name>substrate</name>
    </ligand>
</feature>
<feature type="binding site" evidence="2">
    <location>
        <position position="156"/>
    </location>
    <ligand>
        <name>substrate</name>
    </ligand>
</feature>
<feature type="chain" id="PRO_5032850453" evidence="4">
    <location>
        <begin position="24"/>
        <end position="365"/>
    </location>
</feature>
<dbReference type="InterPro" id="IPR006311">
    <property type="entry name" value="TAT_signal"/>
</dbReference>
<feature type="binding site" evidence="3">
    <location>
        <position position="215"/>
    </location>
    <ligand>
        <name>Na(+)</name>
        <dbReference type="ChEBI" id="CHEBI:29101"/>
    </ligand>
</feature>
<dbReference type="Gene3D" id="3.40.190.10">
    <property type="entry name" value="Periplasmic binding protein-like II"/>
    <property type="match status" value="1"/>
</dbReference>